<dbReference type="EMBL" id="GBRH01194579">
    <property type="protein sequence ID" value="JAE03317.1"/>
    <property type="molecule type" value="Transcribed_RNA"/>
</dbReference>
<reference evidence="1" key="1">
    <citation type="submission" date="2014-09" db="EMBL/GenBank/DDBJ databases">
        <authorList>
            <person name="Magalhaes I.L.F."/>
            <person name="Oliveira U."/>
            <person name="Santos F.R."/>
            <person name="Vidigal T.H.D.A."/>
            <person name="Brescovit A.D."/>
            <person name="Santos A.J."/>
        </authorList>
    </citation>
    <scope>NUCLEOTIDE SEQUENCE</scope>
    <source>
        <tissue evidence="1">Shoot tissue taken approximately 20 cm above the soil surface</tissue>
    </source>
</reference>
<dbReference type="AlphaFoldDB" id="A0A0A9ET85"/>
<protein>
    <submittedName>
        <fullName evidence="1">Uncharacterized protein</fullName>
    </submittedName>
</protein>
<proteinExistence type="predicted"/>
<sequence length="91" mass="10517">MTQTRHPTTSSRHNSLFCHNGNNHHNHTCSLKHQPYQPPLPTKFVQPRISVVVNVAAAMSFTLSSWRYLSSGHAVCHRAYCRHPYRAPLRW</sequence>
<evidence type="ECO:0000313" key="1">
    <source>
        <dbReference type="EMBL" id="JAE03317.1"/>
    </source>
</evidence>
<name>A0A0A9ET85_ARUDO</name>
<reference evidence="1" key="2">
    <citation type="journal article" date="2015" name="Data Brief">
        <title>Shoot transcriptome of the giant reed, Arundo donax.</title>
        <authorList>
            <person name="Barrero R.A."/>
            <person name="Guerrero F.D."/>
            <person name="Moolhuijzen P."/>
            <person name="Goolsby J.A."/>
            <person name="Tidwell J."/>
            <person name="Bellgard S.E."/>
            <person name="Bellgard M.I."/>
        </authorList>
    </citation>
    <scope>NUCLEOTIDE SEQUENCE</scope>
    <source>
        <tissue evidence="1">Shoot tissue taken approximately 20 cm above the soil surface</tissue>
    </source>
</reference>
<accession>A0A0A9ET85</accession>
<organism evidence="1">
    <name type="scientific">Arundo donax</name>
    <name type="common">Giant reed</name>
    <name type="synonym">Donax arundinaceus</name>
    <dbReference type="NCBI Taxonomy" id="35708"/>
    <lineage>
        <taxon>Eukaryota</taxon>
        <taxon>Viridiplantae</taxon>
        <taxon>Streptophyta</taxon>
        <taxon>Embryophyta</taxon>
        <taxon>Tracheophyta</taxon>
        <taxon>Spermatophyta</taxon>
        <taxon>Magnoliopsida</taxon>
        <taxon>Liliopsida</taxon>
        <taxon>Poales</taxon>
        <taxon>Poaceae</taxon>
        <taxon>PACMAD clade</taxon>
        <taxon>Arundinoideae</taxon>
        <taxon>Arundineae</taxon>
        <taxon>Arundo</taxon>
    </lineage>
</organism>